<evidence type="ECO:0000313" key="4">
    <source>
        <dbReference type="EMBL" id="GKV35976.1"/>
    </source>
</evidence>
<evidence type="ECO:0000313" key="5">
    <source>
        <dbReference type="Proteomes" id="UP001054252"/>
    </source>
</evidence>
<feature type="compositionally biased region" description="Basic and acidic residues" evidence="2">
    <location>
        <begin position="1"/>
        <end position="41"/>
    </location>
</feature>
<dbReference type="Proteomes" id="UP001054252">
    <property type="component" value="Unassembled WGS sequence"/>
</dbReference>
<accession>A0AAV5LFC0</accession>
<gene>
    <name evidence="4" type="ORF">SLEP1_g44163</name>
</gene>
<dbReference type="AlphaFoldDB" id="A0AAV5LFC0"/>
<dbReference type="SUPFAM" id="SSF56219">
    <property type="entry name" value="DNase I-like"/>
    <property type="match status" value="1"/>
</dbReference>
<dbReference type="EMBL" id="BPVZ01000114">
    <property type="protein sequence ID" value="GKV35976.1"/>
    <property type="molecule type" value="Genomic_DNA"/>
</dbReference>
<evidence type="ECO:0000256" key="2">
    <source>
        <dbReference type="SAM" id="MobiDB-lite"/>
    </source>
</evidence>
<dbReference type="PANTHER" id="PTHR19446">
    <property type="entry name" value="REVERSE TRANSCRIPTASES"/>
    <property type="match status" value="1"/>
</dbReference>
<evidence type="ECO:0000259" key="3">
    <source>
        <dbReference type="Pfam" id="PF00078"/>
    </source>
</evidence>
<reference evidence="4 5" key="1">
    <citation type="journal article" date="2021" name="Commun. Biol.">
        <title>The genome of Shorea leprosula (Dipterocarpaceae) highlights the ecological relevance of drought in aseasonal tropical rainforests.</title>
        <authorList>
            <person name="Ng K.K.S."/>
            <person name="Kobayashi M.J."/>
            <person name="Fawcett J.A."/>
            <person name="Hatakeyama M."/>
            <person name="Paape T."/>
            <person name="Ng C.H."/>
            <person name="Ang C.C."/>
            <person name="Tnah L.H."/>
            <person name="Lee C.T."/>
            <person name="Nishiyama T."/>
            <person name="Sese J."/>
            <person name="O'Brien M.J."/>
            <person name="Copetti D."/>
            <person name="Mohd Noor M.I."/>
            <person name="Ong R.C."/>
            <person name="Putra M."/>
            <person name="Sireger I.Z."/>
            <person name="Indrioko S."/>
            <person name="Kosugi Y."/>
            <person name="Izuno A."/>
            <person name="Isagi Y."/>
            <person name="Lee S.L."/>
            <person name="Shimizu K.K."/>
        </authorList>
    </citation>
    <scope>NUCLEOTIDE SEQUENCE [LARGE SCALE GENOMIC DNA]</scope>
    <source>
        <strain evidence="4">214</strain>
    </source>
</reference>
<feature type="coiled-coil region" evidence="1">
    <location>
        <begin position="345"/>
        <end position="372"/>
    </location>
</feature>
<feature type="compositionally biased region" description="Basic and acidic residues" evidence="2">
    <location>
        <begin position="81"/>
        <end position="97"/>
    </location>
</feature>
<feature type="region of interest" description="Disordered" evidence="2">
    <location>
        <begin position="1"/>
        <end position="97"/>
    </location>
</feature>
<dbReference type="InterPro" id="IPR000477">
    <property type="entry name" value="RT_dom"/>
</dbReference>
<evidence type="ECO:0000256" key="1">
    <source>
        <dbReference type="SAM" id="Coils"/>
    </source>
</evidence>
<comment type="caution">
    <text evidence="4">The sequence shown here is derived from an EMBL/GenBank/DDBJ whole genome shotgun (WGS) entry which is preliminary data.</text>
</comment>
<sequence length="889" mass="103846">MQDLEGEAKHRGIEPMGQRNRDRKLWVNAPKYEDDQKEDKGKRTRQAMEPILQTRSYAEALRGPQEERHVVGELRQPMENQLKRQEESRSRARRGECAKDNRTIWQQKGKRKNWVGFEYNTKTEDCGWLDGCYVEATEAEQGKEDHVEVEKEDDDVASNSSEKYGKIWIQILKDVQKSVEIMPDSLIQIQNKIDGVNGVETRWDDRQICKKGLAANLGEGNDNFMGGDFNAVRNAGERAGCREASKEMREFDYFIQDVGLIDLPLVWRKFTWYNSNGEYMSRIDRIDWGPKPFKFFDSWLEKPGCKEMIKKVWNSTTVKGWKGCGLKEKLKRTKQALKEWSGKSMTDVDGRIKETEREIATLDDKGENISESNNELFTKAFTEEEIRNAVWDCDSTKSPRSNGFNFRLIKTMWEEIKQDVVGFIQEFHEQGRLVRGSNASFIALIPKVENPQRIEEYRPISLIGIMYKIIAKLLANRLRKVIDKIIGEQQMAFIRGRQLVDGAVIANEVIEEAKRKKKKCFSFKVDFEKAYNKGLNSLVSSVVEKELYRGMTVGNDKVMVSHLMFTDDTIFFDEASEDNIWVVKCIMRTFELVSGLKINYGESQLMGIGVEDGLQAMLMLDNWKGRHLSLRDRIMLINSVLSSLLVFLMSVYLIPKGKEKDCYQMGTAYNGTWEWNLAWRQKLFQWEEEAVKEIYRMIENVKISPSRPDKWEWVHNKNGQYSTATTYLVLTKEGRGPDEAKFFKRVEFYSLEQNCRLQLESEEEDSNHLFLKCNVVRWVWLACARWWGITITLDKDCLKTFENFGAWSKDSRTTEGWDCIWNTVIWSMWLTRNQIIYRDSKVNRGKLFELIRLRSFAWIKVRKVRCYFNLSNWLLDPISCLTVNCGGNK</sequence>
<keyword evidence="1" id="KW-0175">Coiled coil</keyword>
<proteinExistence type="predicted"/>
<dbReference type="InterPro" id="IPR036691">
    <property type="entry name" value="Endo/exonu/phosph_ase_sf"/>
</dbReference>
<dbReference type="Pfam" id="PF00078">
    <property type="entry name" value="RVT_1"/>
    <property type="match status" value="1"/>
</dbReference>
<name>A0AAV5LFC0_9ROSI</name>
<organism evidence="4 5">
    <name type="scientific">Rubroshorea leprosula</name>
    <dbReference type="NCBI Taxonomy" id="152421"/>
    <lineage>
        <taxon>Eukaryota</taxon>
        <taxon>Viridiplantae</taxon>
        <taxon>Streptophyta</taxon>
        <taxon>Embryophyta</taxon>
        <taxon>Tracheophyta</taxon>
        <taxon>Spermatophyta</taxon>
        <taxon>Magnoliopsida</taxon>
        <taxon>eudicotyledons</taxon>
        <taxon>Gunneridae</taxon>
        <taxon>Pentapetalae</taxon>
        <taxon>rosids</taxon>
        <taxon>malvids</taxon>
        <taxon>Malvales</taxon>
        <taxon>Dipterocarpaceae</taxon>
        <taxon>Rubroshorea</taxon>
    </lineage>
</organism>
<protein>
    <recommendedName>
        <fullName evidence="3">Reverse transcriptase domain-containing protein</fullName>
    </recommendedName>
</protein>
<dbReference type="CDD" id="cd01650">
    <property type="entry name" value="RT_nLTR_like"/>
    <property type="match status" value="1"/>
</dbReference>
<dbReference type="Gene3D" id="3.60.10.10">
    <property type="entry name" value="Endonuclease/exonuclease/phosphatase"/>
    <property type="match status" value="1"/>
</dbReference>
<keyword evidence="5" id="KW-1185">Reference proteome</keyword>
<feature type="domain" description="Reverse transcriptase" evidence="3">
    <location>
        <begin position="449"/>
        <end position="532"/>
    </location>
</feature>